<proteinExistence type="inferred from homology"/>
<comment type="caution">
    <text evidence="3">The sequence shown here is derived from an EMBL/GenBank/DDBJ whole genome shotgun (WGS) entry which is preliminary data.</text>
</comment>
<dbReference type="InterPro" id="IPR007736">
    <property type="entry name" value="Caleosin-related"/>
</dbReference>
<feature type="compositionally biased region" description="Polar residues" evidence="2">
    <location>
        <begin position="1"/>
        <end position="24"/>
    </location>
</feature>
<dbReference type="EMBL" id="JAEPRD010000009">
    <property type="protein sequence ID" value="KAG2211148.1"/>
    <property type="molecule type" value="Genomic_DNA"/>
</dbReference>
<feature type="region of interest" description="Disordered" evidence="2">
    <location>
        <begin position="262"/>
        <end position="298"/>
    </location>
</feature>
<protein>
    <submittedName>
        <fullName evidence="3">Uncharacterized protein</fullName>
    </submittedName>
</protein>
<evidence type="ECO:0000313" key="3">
    <source>
        <dbReference type="EMBL" id="KAG2211148.1"/>
    </source>
</evidence>
<dbReference type="OrthoDB" id="640742at2759"/>
<evidence type="ECO:0000256" key="1">
    <source>
        <dbReference type="ARBA" id="ARBA00006765"/>
    </source>
</evidence>
<dbReference type="Pfam" id="PF05042">
    <property type="entry name" value="Caleosin"/>
    <property type="match status" value="1"/>
</dbReference>
<feature type="region of interest" description="Disordered" evidence="2">
    <location>
        <begin position="353"/>
        <end position="398"/>
    </location>
</feature>
<gene>
    <name evidence="3" type="ORF">INT47_006267</name>
</gene>
<sequence length="569" mass="63892">MDSSEFPSLTDSRSNSMDKSTLGSSWAEVAQPHPHEEHASSADVVENKVESNLEASNKKVDHRPGVWETTKENATFADIAGHEKKQADEFPTPQESLAKIDIPPAPASGGVGDLLHSPSYVPEQDPLLPPNPDRSFAAVTSHEGFPKPEHDASPISEEPPLSSLPDVKDMLEKPSVHIPPVPKAKSFAKVAATEIPPEKRPLSERAINFLKNQPSEEDEPLAMTDENFPTLGQSNLMAEHRASIEEERAVYSEISRFNQLNEDLDPKFDPTLPKSFADITGSNLENAPPSAIPHVDQHPVYDEELVYQQNEKREERKTHQLEQGNNEQLIKEENEMDVTPAKILKEELKKEHKTTEKIETKQMNAEKSEAQPEKAKDNVVRNRGMGQKSRGTTDDAKDEDALSVRLHTFDKSRTGVITIFDTITALYRLGHSWLTIVPGAYLMHLRLSPLTSPHRFPFIYRSISDLILLPIYTRNLKGALAYKTPMLHQDKDKVNTMVEKYGHKSGSYKGLGYWDGLRAMRSLEQNSLRWWQIGLWAVHRVQWSLAYTMLHEPKSNIVTAPTLIALSSD</sequence>
<accession>A0A8H7VC75</accession>
<feature type="region of interest" description="Disordered" evidence="2">
    <location>
        <begin position="1"/>
        <end position="167"/>
    </location>
</feature>
<dbReference type="AlphaFoldDB" id="A0A8H7VC75"/>
<keyword evidence="4" id="KW-1185">Reference proteome</keyword>
<reference evidence="3" key="1">
    <citation type="submission" date="2020-12" db="EMBL/GenBank/DDBJ databases">
        <title>Metabolic potential, ecology and presence of endohyphal bacteria is reflected in genomic diversity of Mucoromycotina.</title>
        <authorList>
            <person name="Muszewska A."/>
            <person name="Okrasinska A."/>
            <person name="Steczkiewicz K."/>
            <person name="Drgas O."/>
            <person name="Orlowska M."/>
            <person name="Perlinska-Lenart U."/>
            <person name="Aleksandrzak-Piekarczyk T."/>
            <person name="Szatraj K."/>
            <person name="Zielenkiewicz U."/>
            <person name="Pilsyk S."/>
            <person name="Malc E."/>
            <person name="Mieczkowski P."/>
            <person name="Kruszewska J.S."/>
            <person name="Biernat P."/>
            <person name="Pawlowska J."/>
        </authorList>
    </citation>
    <scope>NUCLEOTIDE SEQUENCE</scope>
    <source>
        <strain evidence="3">WA0000017839</strain>
    </source>
</reference>
<evidence type="ECO:0000313" key="4">
    <source>
        <dbReference type="Proteomes" id="UP000603453"/>
    </source>
</evidence>
<dbReference type="Proteomes" id="UP000603453">
    <property type="component" value="Unassembled WGS sequence"/>
</dbReference>
<comment type="similarity">
    <text evidence="1">Belongs to the caleosin family.</text>
</comment>
<evidence type="ECO:0000256" key="2">
    <source>
        <dbReference type="SAM" id="MobiDB-lite"/>
    </source>
</evidence>
<feature type="compositionally biased region" description="Low complexity" evidence="2">
    <location>
        <begin position="153"/>
        <end position="165"/>
    </location>
</feature>
<name>A0A8H7VC75_9FUNG</name>
<feature type="compositionally biased region" description="Basic and acidic residues" evidence="2">
    <location>
        <begin position="353"/>
        <end position="380"/>
    </location>
</feature>
<feature type="compositionally biased region" description="Basic and acidic residues" evidence="2">
    <location>
        <begin position="33"/>
        <end position="71"/>
    </location>
</feature>
<organism evidence="3 4">
    <name type="scientific">Mucor saturninus</name>
    <dbReference type="NCBI Taxonomy" id="64648"/>
    <lineage>
        <taxon>Eukaryota</taxon>
        <taxon>Fungi</taxon>
        <taxon>Fungi incertae sedis</taxon>
        <taxon>Mucoromycota</taxon>
        <taxon>Mucoromycotina</taxon>
        <taxon>Mucoromycetes</taxon>
        <taxon>Mucorales</taxon>
        <taxon>Mucorineae</taxon>
        <taxon>Mucoraceae</taxon>
        <taxon>Mucor</taxon>
    </lineage>
</organism>